<dbReference type="CDD" id="cd00167">
    <property type="entry name" value="SANT"/>
    <property type="match status" value="2"/>
</dbReference>
<feature type="compositionally biased region" description="Low complexity" evidence="5">
    <location>
        <begin position="188"/>
        <end position="213"/>
    </location>
</feature>
<organism evidence="9 10">
    <name type="scientific">Tritrichomonas musculus</name>
    <dbReference type="NCBI Taxonomy" id="1915356"/>
    <lineage>
        <taxon>Eukaryota</taxon>
        <taxon>Metamonada</taxon>
        <taxon>Parabasalia</taxon>
        <taxon>Tritrichomonadida</taxon>
        <taxon>Tritrichomonadidae</taxon>
        <taxon>Tritrichomonas</taxon>
    </lineage>
</organism>
<feature type="domain" description="SANT" evidence="7">
    <location>
        <begin position="101"/>
        <end position="152"/>
    </location>
</feature>
<evidence type="ECO:0000313" key="10">
    <source>
        <dbReference type="Proteomes" id="UP001470230"/>
    </source>
</evidence>
<dbReference type="PANTHER" id="PTHR46621:SF1">
    <property type="entry name" value="SNRNA-ACTIVATING PROTEIN COMPLEX SUBUNIT 4"/>
    <property type="match status" value="1"/>
</dbReference>
<sequence length="258" mass="30430">MITPTGQTELNNINFFEMMNLNPNSIFNTDNNNENNNSFNSNVKKRKYRRKFTPEEDQKLRELIEKYGDHSWNIVSSLMENRNQRQCRERWKHYLSCDPEEASKPWSPSEDRIIIKKYKELGAKWTKIARELPGRSDLQVKIRYLKHLKNKKRRNKYKYKESESSDQAFSDDETDDDKSIKDNENKNKTSNNDEGSNNNNSEQVSSNANTSNTSDSDLGFNLGLRLTPINIITNFFNCTENSILFQDFESDFLDWSYQ</sequence>
<keyword evidence="1" id="KW-0805">Transcription regulation</keyword>
<accession>A0ABR2H1V3</accession>
<proteinExistence type="predicted"/>
<dbReference type="PROSITE" id="PS50090">
    <property type="entry name" value="MYB_LIKE"/>
    <property type="match status" value="2"/>
</dbReference>
<feature type="domain" description="HTH myb-type" evidence="8">
    <location>
        <begin position="105"/>
        <end position="152"/>
    </location>
</feature>
<dbReference type="PANTHER" id="PTHR46621">
    <property type="entry name" value="SNRNA-ACTIVATING PROTEIN COMPLEX SUBUNIT 4"/>
    <property type="match status" value="1"/>
</dbReference>
<dbReference type="InterPro" id="IPR017930">
    <property type="entry name" value="Myb_dom"/>
</dbReference>
<evidence type="ECO:0000256" key="2">
    <source>
        <dbReference type="ARBA" id="ARBA00023125"/>
    </source>
</evidence>
<dbReference type="EMBL" id="JAPFFF010000048">
    <property type="protein sequence ID" value="KAK8840190.1"/>
    <property type="molecule type" value="Genomic_DNA"/>
</dbReference>
<evidence type="ECO:0000256" key="4">
    <source>
        <dbReference type="ARBA" id="ARBA00023242"/>
    </source>
</evidence>
<evidence type="ECO:0000313" key="9">
    <source>
        <dbReference type="EMBL" id="KAK8840190.1"/>
    </source>
</evidence>
<keyword evidence="10" id="KW-1185">Reference proteome</keyword>
<name>A0ABR2H1V3_9EUKA</name>
<keyword evidence="2" id="KW-0238">DNA-binding</keyword>
<dbReference type="SMART" id="SM00717">
    <property type="entry name" value="SANT"/>
    <property type="match status" value="2"/>
</dbReference>
<dbReference type="PROSITE" id="PS51294">
    <property type="entry name" value="HTH_MYB"/>
    <property type="match status" value="2"/>
</dbReference>
<evidence type="ECO:0000256" key="5">
    <source>
        <dbReference type="SAM" id="MobiDB-lite"/>
    </source>
</evidence>
<dbReference type="InterPro" id="IPR017884">
    <property type="entry name" value="SANT_dom"/>
</dbReference>
<feature type="domain" description="Myb-like" evidence="6">
    <location>
        <begin position="44"/>
        <end position="95"/>
    </location>
</feature>
<keyword evidence="3" id="KW-0804">Transcription</keyword>
<gene>
    <name evidence="9" type="ORF">M9Y10_031134</name>
</gene>
<dbReference type="SUPFAM" id="SSF46689">
    <property type="entry name" value="Homeodomain-like"/>
    <property type="match status" value="1"/>
</dbReference>
<feature type="compositionally biased region" description="Basic and acidic residues" evidence="5">
    <location>
        <begin position="177"/>
        <end position="187"/>
    </location>
</feature>
<dbReference type="PROSITE" id="PS51293">
    <property type="entry name" value="SANT"/>
    <property type="match status" value="1"/>
</dbReference>
<dbReference type="InterPro" id="IPR051575">
    <property type="entry name" value="Myb-like_DNA-bd"/>
</dbReference>
<feature type="region of interest" description="Disordered" evidence="5">
    <location>
        <begin position="155"/>
        <end position="213"/>
    </location>
</feature>
<dbReference type="InterPro" id="IPR001005">
    <property type="entry name" value="SANT/Myb"/>
</dbReference>
<dbReference type="Proteomes" id="UP001470230">
    <property type="component" value="Unassembled WGS sequence"/>
</dbReference>
<evidence type="ECO:0000259" key="6">
    <source>
        <dbReference type="PROSITE" id="PS50090"/>
    </source>
</evidence>
<keyword evidence="4" id="KW-0539">Nucleus</keyword>
<comment type="caution">
    <text evidence="9">The sequence shown here is derived from an EMBL/GenBank/DDBJ whole genome shotgun (WGS) entry which is preliminary data.</text>
</comment>
<evidence type="ECO:0000259" key="8">
    <source>
        <dbReference type="PROSITE" id="PS51294"/>
    </source>
</evidence>
<feature type="domain" description="HTH myb-type" evidence="8">
    <location>
        <begin position="44"/>
        <end position="99"/>
    </location>
</feature>
<evidence type="ECO:0000256" key="3">
    <source>
        <dbReference type="ARBA" id="ARBA00023163"/>
    </source>
</evidence>
<reference evidence="9 10" key="1">
    <citation type="submission" date="2024-04" db="EMBL/GenBank/DDBJ databases">
        <title>Tritrichomonas musculus Genome.</title>
        <authorList>
            <person name="Alves-Ferreira E."/>
            <person name="Grigg M."/>
            <person name="Lorenzi H."/>
            <person name="Galac M."/>
        </authorList>
    </citation>
    <scope>NUCLEOTIDE SEQUENCE [LARGE SCALE GENOMIC DNA]</scope>
    <source>
        <strain evidence="9 10">EAF2021</strain>
    </source>
</reference>
<protein>
    <recommendedName>
        <fullName evidence="11">Myb-like DNA-binding domain containing protein</fullName>
    </recommendedName>
</protein>
<dbReference type="Pfam" id="PF00249">
    <property type="entry name" value="Myb_DNA-binding"/>
    <property type="match status" value="2"/>
</dbReference>
<evidence type="ECO:0000256" key="1">
    <source>
        <dbReference type="ARBA" id="ARBA00023015"/>
    </source>
</evidence>
<evidence type="ECO:0008006" key="11">
    <source>
        <dbReference type="Google" id="ProtNLM"/>
    </source>
</evidence>
<dbReference type="Gene3D" id="1.10.10.60">
    <property type="entry name" value="Homeodomain-like"/>
    <property type="match status" value="2"/>
</dbReference>
<dbReference type="InterPro" id="IPR009057">
    <property type="entry name" value="Homeodomain-like_sf"/>
</dbReference>
<feature type="domain" description="Myb-like" evidence="6">
    <location>
        <begin position="98"/>
        <end position="148"/>
    </location>
</feature>
<evidence type="ECO:0000259" key="7">
    <source>
        <dbReference type="PROSITE" id="PS51293"/>
    </source>
</evidence>